<feature type="domain" description="WCX" evidence="1">
    <location>
        <begin position="625"/>
        <end position="663"/>
    </location>
</feature>
<dbReference type="SUPFAM" id="SSF52540">
    <property type="entry name" value="P-loop containing nucleoside triphosphate hydrolases"/>
    <property type="match status" value="1"/>
</dbReference>
<name>A0A8K2A1F9_9CYAN</name>
<dbReference type="Proteomes" id="UP000607397">
    <property type="component" value="Unassembled WGS sequence"/>
</dbReference>
<accession>A0A8K2A1F9</accession>
<comment type="caution">
    <text evidence="2">The sequence shown here is derived from an EMBL/GenBank/DDBJ whole genome shotgun (WGS) entry which is preliminary data.</text>
</comment>
<dbReference type="Gene3D" id="3.40.50.300">
    <property type="entry name" value="P-loop containing nucleotide triphosphate hydrolases"/>
    <property type="match status" value="1"/>
</dbReference>
<dbReference type="InterPro" id="IPR027417">
    <property type="entry name" value="P-loop_NTPase"/>
</dbReference>
<protein>
    <submittedName>
        <fullName evidence="2">AAA family ATPase</fullName>
    </submittedName>
</protein>
<keyword evidence="3" id="KW-1185">Reference proteome</keyword>
<dbReference type="EMBL" id="WVIC01000039">
    <property type="protein sequence ID" value="NCJ08068.1"/>
    <property type="molecule type" value="Genomic_DNA"/>
</dbReference>
<evidence type="ECO:0000259" key="1">
    <source>
        <dbReference type="Pfam" id="PF25583"/>
    </source>
</evidence>
<evidence type="ECO:0000313" key="2">
    <source>
        <dbReference type="EMBL" id="NCJ08068.1"/>
    </source>
</evidence>
<dbReference type="Pfam" id="PF25583">
    <property type="entry name" value="WCX"/>
    <property type="match status" value="1"/>
</dbReference>
<dbReference type="Pfam" id="PF13671">
    <property type="entry name" value="AAA_33"/>
    <property type="match status" value="1"/>
</dbReference>
<reference evidence="2" key="1">
    <citation type="submission" date="2019-12" db="EMBL/GenBank/DDBJ databases">
        <title>High-Quality draft genome sequences of three cyanobacteria isolated from the limestone walls of the Old Cathedral of Coimbra.</title>
        <authorList>
            <person name="Tiago I."/>
            <person name="Soares F."/>
            <person name="Portugal A."/>
        </authorList>
    </citation>
    <scope>NUCLEOTIDE SEQUENCE [LARGE SCALE GENOMIC DNA]</scope>
    <source>
        <strain evidence="2">C</strain>
    </source>
</reference>
<dbReference type="RefSeq" id="WP_161826544.1">
    <property type="nucleotide sequence ID" value="NZ_WVIC01000039.1"/>
</dbReference>
<proteinExistence type="predicted"/>
<gene>
    <name evidence="2" type="ORF">GS597_16440</name>
</gene>
<organism evidence="2 3">
    <name type="scientific">Petrachloros mirabilis ULC683</name>
    <dbReference type="NCBI Taxonomy" id="2781853"/>
    <lineage>
        <taxon>Bacteria</taxon>
        <taxon>Bacillati</taxon>
        <taxon>Cyanobacteriota</taxon>
        <taxon>Cyanophyceae</taxon>
        <taxon>Synechococcales</taxon>
        <taxon>Petrachlorosaceae</taxon>
        <taxon>Petrachloros</taxon>
        <taxon>Petrachloros mirabilis</taxon>
    </lineage>
</organism>
<dbReference type="AlphaFoldDB" id="A0A8K2A1F9"/>
<sequence length="669" mass="77714">MQNKPIVCHVLIGAPGSGKTTLAQAWIKRDPSIVWVSTDAMRAELYGSEVQQLCWAEVEAAVAHKIQTCLQEGRSVLYDATNAKRAWRLEFLRKYSSPSVVWMGWWLQVDEAECKHRNKRRDRRVPDWVIEDYIQNLNRFKPIEAEGFVKVTKLELLDKEAEFEQTFQKIEDSLRSIHRVQAGRHNRRAQEELHRYSDFLEFERLMHLIALLIHYPGAGALRENNPSQLASVLKREVSDLPAYESDIDELSALLQKLHGNIYADRDAIAANLVWLQENRFANSVHSQKPIQCQREAGAFDYEFRHRYSDWQNFKRLMTIIRHLSYFPFRKPEEYDDISGLQEKFCNKLNQEYSSFIFLTKNVLRQDINFCLNPYSIMTSSKTRNSYFLGTGILAIDDLEHIFNILEAHKSLLDDPIAYESYKKFKSGLICLGKDIKEIYPTRTIMHQSIADPDLAPEHALSLEKAETYIENSTVIRLFKLTGRGSHTTDTPSGIKILPLQISFHRIAWYLGYVVLEEGENKDLLKFERMDRLSAESTLENKSKEFQKAKLKQLTRLTKASYSPFLGNSAKEQQDYLLKDTRKNVEILIDLKFETRLFEFIQMGTRRFPSLTARKNHLKGLLPRWTVEDDFELENWILGFGNEVTVLNSQSLAERIKKKAEAIAAVYNTP</sequence>
<evidence type="ECO:0000313" key="3">
    <source>
        <dbReference type="Proteomes" id="UP000607397"/>
    </source>
</evidence>
<dbReference type="InterPro" id="IPR057727">
    <property type="entry name" value="WCX_dom"/>
</dbReference>